<name>A0A2P7EHS4_9SYNE</name>
<keyword evidence="7" id="KW-1185">Reference proteome</keyword>
<evidence type="ECO:0000256" key="3">
    <source>
        <dbReference type="ARBA" id="ARBA00022989"/>
    </source>
</evidence>
<dbReference type="EMBL" id="PXVC01000002">
    <property type="protein sequence ID" value="PSI02775.1"/>
    <property type="molecule type" value="Genomic_DNA"/>
</dbReference>
<evidence type="ECO:0000256" key="2">
    <source>
        <dbReference type="ARBA" id="ARBA00022692"/>
    </source>
</evidence>
<keyword evidence="3 5" id="KW-1133">Transmembrane helix</keyword>
<evidence type="ECO:0000256" key="4">
    <source>
        <dbReference type="ARBA" id="ARBA00023136"/>
    </source>
</evidence>
<dbReference type="Gene3D" id="1.20.1280.290">
    <property type="match status" value="1"/>
</dbReference>
<feature type="transmembrane region" description="Helical" evidence="5">
    <location>
        <begin position="41"/>
        <end position="58"/>
    </location>
</feature>
<protein>
    <recommendedName>
        <fullName evidence="8">Glutathione synthetase</fullName>
    </recommendedName>
</protein>
<dbReference type="Pfam" id="PF04193">
    <property type="entry name" value="PQ-loop"/>
    <property type="match status" value="1"/>
</dbReference>
<keyword evidence="2 5" id="KW-0812">Transmembrane</keyword>
<organism evidence="6 7">
    <name type="scientific">Synechococcus lacustris str. Tous</name>
    <dbReference type="NCBI Taxonomy" id="1910958"/>
    <lineage>
        <taxon>Bacteria</taxon>
        <taxon>Bacillati</taxon>
        <taxon>Cyanobacteriota</taxon>
        <taxon>Cyanophyceae</taxon>
        <taxon>Synechococcales</taxon>
        <taxon>Synechococcaceae</taxon>
        <taxon>Synechococcus</taxon>
    </lineage>
</organism>
<dbReference type="GO" id="GO:0016020">
    <property type="term" value="C:membrane"/>
    <property type="evidence" value="ECO:0007669"/>
    <property type="project" value="UniProtKB-SubCell"/>
</dbReference>
<dbReference type="GO" id="GO:0051119">
    <property type="term" value="F:sugar transmembrane transporter activity"/>
    <property type="evidence" value="ECO:0007669"/>
    <property type="project" value="InterPro"/>
</dbReference>
<comment type="caution">
    <text evidence="6">The sequence shown here is derived from an EMBL/GenBank/DDBJ whole genome shotgun (WGS) entry which is preliminary data.</text>
</comment>
<reference evidence="7" key="1">
    <citation type="submission" date="2018-03" db="EMBL/GenBank/DDBJ databases">
        <title>Ecological and genomic features of two cosmopolitan and abundant freshwater picocyanobacteria.</title>
        <authorList>
            <person name="Cabello-Yeves P.J."/>
            <person name="Picazo A."/>
            <person name="Camacho A."/>
            <person name="Callieri C."/>
            <person name="Rosselli R."/>
            <person name="Roda-Garcia J."/>
            <person name="Coutinho F.H."/>
            <person name="Rodriguez-Valera F."/>
        </authorList>
    </citation>
    <scope>NUCLEOTIDE SEQUENCE [LARGE SCALE GENOMIC DNA]</scope>
    <source>
        <strain evidence="7">Tous</strain>
    </source>
</reference>
<evidence type="ECO:0008006" key="8">
    <source>
        <dbReference type="Google" id="ProtNLM"/>
    </source>
</evidence>
<dbReference type="AlphaFoldDB" id="A0A2P7EHS4"/>
<comment type="subcellular location">
    <subcellularLocation>
        <location evidence="1">Membrane</location>
        <topology evidence="1">Multi-pass membrane protein</topology>
    </subcellularLocation>
</comment>
<feature type="transmembrane region" description="Helical" evidence="5">
    <location>
        <begin position="64"/>
        <end position="83"/>
    </location>
</feature>
<dbReference type="Proteomes" id="UP000240206">
    <property type="component" value="Unassembled WGS sequence"/>
</dbReference>
<dbReference type="InterPro" id="IPR047662">
    <property type="entry name" value="SemiSWEET"/>
</dbReference>
<evidence type="ECO:0000313" key="7">
    <source>
        <dbReference type="Proteomes" id="UP000240206"/>
    </source>
</evidence>
<dbReference type="STRING" id="1910958.BTM30_08940"/>
<feature type="unsure residue" description="I or L" evidence="6">
    <location>
        <position position="26"/>
    </location>
</feature>
<evidence type="ECO:0000256" key="1">
    <source>
        <dbReference type="ARBA" id="ARBA00004141"/>
    </source>
</evidence>
<keyword evidence="4 5" id="KW-0472">Membrane</keyword>
<evidence type="ECO:0000313" key="6">
    <source>
        <dbReference type="EMBL" id="PSI02775.1"/>
    </source>
</evidence>
<accession>A0A2P7EHS4</accession>
<evidence type="ECO:0000256" key="5">
    <source>
        <dbReference type="SAM" id="Phobius"/>
    </source>
</evidence>
<sequence length="98" mass="11055">MTDRAVQFLGYGSALLTTASFFPQALKVLRTNETRGISLRMYLLFSLGVLGWGIYGWLNRDWPVFVANLITFPATAAILDRKIRAQLLLSRKGYEQGQ</sequence>
<proteinExistence type="predicted"/>
<dbReference type="NCBIfam" id="NF037968">
    <property type="entry name" value="SemiSWEET_2"/>
    <property type="match status" value="1"/>
</dbReference>
<gene>
    <name evidence="6" type="ORF">C7K08_00985</name>
</gene>
<dbReference type="InterPro" id="IPR006603">
    <property type="entry name" value="PQ-loop_rpt"/>
</dbReference>